<dbReference type="AlphaFoldDB" id="A0A420WCF6"/>
<evidence type="ECO:0000256" key="4">
    <source>
        <dbReference type="ARBA" id="ARBA00023098"/>
    </source>
</evidence>
<gene>
    <name evidence="12" type="ORF">BCL74_3186</name>
</gene>
<dbReference type="PANTHER" id="PTHR37323">
    <property type="entry name" value="GCN5-RELATED N-ACETYLTRANSFERASE"/>
    <property type="match status" value="1"/>
</dbReference>
<evidence type="ECO:0000256" key="8">
    <source>
        <dbReference type="ARBA" id="ARBA00039866"/>
    </source>
</evidence>
<dbReference type="RefSeq" id="WP_121221445.1">
    <property type="nucleotide sequence ID" value="NZ_RBIG01000003.1"/>
</dbReference>
<evidence type="ECO:0000313" key="12">
    <source>
        <dbReference type="EMBL" id="RKQ68704.1"/>
    </source>
</evidence>
<dbReference type="InterPro" id="IPR052351">
    <property type="entry name" value="Ornithine_N-alpha-AT"/>
</dbReference>
<comment type="function">
    <text evidence="9">Catalyzes the first step in the biosynthesis of ornithine lipids, which are phosphorus-free membrane lipids. Catalyzes the 3-hydroxyacyl-acyl carrier protein-dependent acylation of ornithine to form lyso-ornithine lipid (LOL).</text>
</comment>
<reference evidence="12 13" key="1">
    <citation type="submission" date="2018-10" db="EMBL/GenBank/DDBJ databases">
        <title>Comparative analysis of microorganisms from saline springs in Andes Mountain Range, Colombia.</title>
        <authorList>
            <person name="Rubin E."/>
        </authorList>
    </citation>
    <scope>NUCLEOTIDE SEQUENCE [LARGE SCALE GENOMIC DNA]</scope>
    <source>
        <strain evidence="12 13">USBA 36</strain>
    </source>
</reference>
<dbReference type="Proteomes" id="UP000277424">
    <property type="component" value="Unassembled WGS sequence"/>
</dbReference>
<feature type="region of interest" description="Disordered" evidence="11">
    <location>
        <begin position="1"/>
        <end position="49"/>
    </location>
</feature>
<comment type="caution">
    <text evidence="12">The sequence shown here is derived from an EMBL/GenBank/DDBJ whole genome shotgun (WGS) entry which is preliminary data.</text>
</comment>
<keyword evidence="4" id="KW-0443">Lipid metabolism</keyword>
<evidence type="ECO:0000256" key="1">
    <source>
        <dbReference type="ARBA" id="ARBA00005189"/>
    </source>
</evidence>
<name>A0A420WCF6_9PROT</name>
<evidence type="ECO:0000256" key="5">
    <source>
        <dbReference type="ARBA" id="ARBA00023315"/>
    </source>
</evidence>
<keyword evidence="3" id="KW-0808">Transferase</keyword>
<evidence type="ECO:0000313" key="13">
    <source>
        <dbReference type="Proteomes" id="UP000277424"/>
    </source>
</evidence>
<evidence type="ECO:0000256" key="6">
    <source>
        <dbReference type="ARBA" id="ARBA00038095"/>
    </source>
</evidence>
<dbReference type="Pfam" id="PF13444">
    <property type="entry name" value="Acetyltransf_5"/>
    <property type="match status" value="1"/>
</dbReference>
<dbReference type="GO" id="GO:0006629">
    <property type="term" value="P:lipid metabolic process"/>
    <property type="evidence" value="ECO:0007669"/>
    <property type="project" value="UniProtKB-KW"/>
</dbReference>
<dbReference type="InterPro" id="IPR016181">
    <property type="entry name" value="Acyl_CoA_acyltransferase"/>
</dbReference>
<dbReference type="Gene3D" id="3.40.630.30">
    <property type="match status" value="1"/>
</dbReference>
<dbReference type="OrthoDB" id="9787072at2"/>
<comment type="pathway">
    <text evidence="1">Lipid metabolism.</text>
</comment>
<keyword evidence="2" id="KW-0444">Lipid biosynthesis</keyword>
<evidence type="ECO:0000256" key="2">
    <source>
        <dbReference type="ARBA" id="ARBA00022516"/>
    </source>
</evidence>
<feature type="compositionally biased region" description="Low complexity" evidence="11">
    <location>
        <begin position="8"/>
        <end position="28"/>
    </location>
</feature>
<accession>A0A420WCF6</accession>
<evidence type="ECO:0000256" key="7">
    <source>
        <dbReference type="ARBA" id="ARBA00039058"/>
    </source>
</evidence>
<dbReference type="GO" id="GO:0043810">
    <property type="term" value="F:ornithine-acyl [acyl carrier protein] N-acyltransferase activity"/>
    <property type="evidence" value="ECO:0007669"/>
    <property type="project" value="UniProtKB-EC"/>
</dbReference>
<comment type="similarity">
    <text evidence="6">Belongs to the acetyltransferase family. OlsB subfamily.</text>
</comment>
<protein>
    <recommendedName>
        <fullName evidence="8">L-ornithine N(alpha)-acyltransferase</fullName>
        <ecNumber evidence="7">2.3.2.30</ecNumber>
    </recommendedName>
</protein>
<evidence type="ECO:0000256" key="10">
    <source>
        <dbReference type="ARBA" id="ARBA00047785"/>
    </source>
</evidence>
<dbReference type="EC" id="2.3.2.30" evidence="7"/>
<dbReference type="PANTHER" id="PTHR37323:SF1">
    <property type="entry name" value="L-ORNITHINE N(ALPHA)-ACYLTRANSFERASE"/>
    <property type="match status" value="1"/>
</dbReference>
<proteinExistence type="inferred from homology"/>
<keyword evidence="5" id="KW-0012">Acyltransferase</keyword>
<dbReference type="SUPFAM" id="SSF55729">
    <property type="entry name" value="Acyl-CoA N-acyltransferases (Nat)"/>
    <property type="match status" value="1"/>
</dbReference>
<comment type="catalytic activity">
    <reaction evidence="10">
        <text>a (3R)-hydroxyacyl-[ACP] + L-ornithine = a lyso-ornithine lipid + holo-[ACP] + H(+)</text>
        <dbReference type="Rhea" id="RHEA:20633"/>
        <dbReference type="Rhea" id="RHEA-COMP:9685"/>
        <dbReference type="Rhea" id="RHEA-COMP:9945"/>
        <dbReference type="ChEBI" id="CHEBI:15378"/>
        <dbReference type="ChEBI" id="CHEBI:46911"/>
        <dbReference type="ChEBI" id="CHEBI:64479"/>
        <dbReference type="ChEBI" id="CHEBI:78827"/>
        <dbReference type="ChEBI" id="CHEBI:138482"/>
        <dbReference type="EC" id="2.3.2.30"/>
    </reaction>
    <physiologicalReaction direction="left-to-right" evidence="10">
        <dbReference type="Rhea" id="RHEA:20634"/>
    </physiologicalReaction>
</comment>
<evidence type="ECO:0000256" key="3">
    <source>
        <dbReference type="ARBA" id="ARBA00022679"/>
    </source>
</evidence>
<organism evidence="12 13">
    <name type="scientific">Oceanibaculum indicum</name>
    <dbReference type="NCBI Taxonomy" id="526216"/>
    <lineage>
        <taxon>Bacteria</taxon>
        <taxon>Pseudomonadati</taxon>
        <taxon>Pseudomonadota</taxon>
        <taxon>Alphaproteobacteria</taxon>
        <taxon>Rhodospirillales</taxon>
        <taxon>Oceanibaculaceae</taxon>
        <taxon>Oceanibaculum</taxon>
    </lineage>
</organism>
<evidence type="ECO:0000256" key="11">
    <source>
        <dbReference type="SAM" id="MobiDB-lite"/>
    </source>
</evidence>
<dbReference type="EMBL" id="RBIG01000003">
    <property type="protein sequence ID" value="RKQ68704.1"/>
    <property type="molecule type" value="Genomic_DNA"/>
</dbReference>
<sequence>MSHPAHPPQSVAAAADSPDADQPAGGAAFSRGRPTRIASAGGDGPADLGDLRSGTLEVRLARSVADVEAAQALRYRVFYDEMNAKPTPEMAAARRDFDSFDDVADHLMVIDHALGEGPESVVGTYRLIRREAAAKHGGFYTADEYDIARIVAFDGPILELGRSCTDARYRNRPTMQLLWKGIAAYVFHHGIELMFGCASLPGNDVEQLAPALSYLYHNHLAPEELRPRALPERFTDMNRLPPDGYDAKRVLAGLPPLIKGYLRLGGFVGDGAVIDPQFNTTDVCVIVKTGQVTESYYRHYARSTQDAWGE</sequence>
<evidence type="ECO:0000256" key="9">
    <source>
        <dbReference type="ARBA" id="ARBA00045724"/>
    </source>
</evidence>